<keyword evidence="5" id="KW-0408">Iron</keyword>
<dbReference type="Gene3D" id="1.10.1670.10">
    <property type="entry name" value="Helix-hairpin-Helix base-excision DNA repair enzymes (C-terminal)"/>
    <property type="match status" value="1"/>
</dbReference>
<evidence type="ECO:0000313" key="9">
    <source>
        <dbReference type="Proteomes" id="UP001442494"/>
    </source>
</evidence>
<gene>
    <name evidence="8" type="ORF">NDI37_00905</name>
</gene>
<sequence>MTQADPGELEAISRPLSFFCNKAKNIEATAKMLLARFRSEVRQKIAQLLQLPSVVRTTATMVLHYAYGIDAGVIDTHTKRRWGLHRQN</sequence>
<keyword evidence="6" id="KW-0411">Iron-sulfur</keyword>
<dbReference type="Proteomes" id="UP001442494">
    <property type="component" value="Unassembled WGS sequence"/>
</dbReference>
<comment type="caution">
    <text evidence="8">The sequence shown here is derived from an EMBL/GenBank/DDBJ whole genome shotgun (WGS) entry which is preliminary data.</text>
</comment>
<dbReference type="PANTHER" id="PTHR10359:SF18">
    <property type="entry name" value="ENDONUCLEASE III"/>
    <property type="match status" value="1"/>
</dbReference>
<evidence type="ECO:0000256" key="2">
    <source>
        <dbReference type="ARBA" id="ARBA00022723"/>
    </source>
</evidence>
<evidence type="ECO:0000313" key="8">
    <source>
        <dbReference type="EMBL" id="MEP0863030.1"/>
    </source>
</evidence>
<dbReference type="SUPFAM" id="SSF48150">
    <property type="entry name" value="DNA-glycosylase"/>
    <property type="match status" value="1"/>
</dbReference>
<evidence type="ECO:0008006" key="10">
    <source>
        <dbReference type="Google" id="ProtNLM"/>
    </source>
</evidence>
<protein>
    <recommendedName>
        <fullName evidence="10">Endonuclease III</fullName>
    </recommendedName>
</protein>
<keyword evidence="7" id="KW-0326">Glycosidase</keyword>
<dbReference type="Gene3D" id="1.10.340.30">
    <property type="entry name" value="Hypothetical protein, domain 2"/>
    <property type="match status" value="1"/>
</dbReference>
<evidence type="ECO:0000256" key="6">
    <source>
        <dbReference type="ARBA" id="ARBA00023014"/>
    </source>
</evidence>
<keyword evidence="4" id="KW-0378">Hydrolase</keyword>
<keyword evidence="9" id="KW-1185">Reference proteome</keyword>
<dbReference type="PANTHER" id="PTHR10359">
    <property type="entry name" value="A/G-SPECIFIC ADENINE GLYCOSYLASE/ENDONUCLEASE III"/>
    <property type="match status" value="1"/>
</dbReference>
<keyword evidence="3" id="KW-0227">DNA damage</keyword>
<evidence type="ECO:0000256" key="7">
    <source>
        <dbReference type="ARBA" id="ARBA00023295"/>
    </source>
</evidence>
<dbReference type="InterPro" id="IPR011257">
    <property type="entry name" value="DNA_glycosylase"/>
</dbReference>
<reference evidence="8 9" key="1">
    <citation type="submission" date="2022-04" db="EMBL/GenBank/DDBJ databases">
        <title>Positive selection, recombination, and allopatry shape intraspecific diversity of widespread and dominant cyanobacteria.</title>
        <authorList>
            <person name="Wei J."/>
            <person name="Shu W."/>
            <person name="Hu C."/>
        </authorList>
    </citation>
    <scope>NUCLEOTIDE SEQUENCE [LARGE SCALE GENOMIC DNA]</scope>
    <source>
        <strain evidence="8 9">GB2-A5</strain>
    </source>
</reference>
<organism evidence="8 9">
    <name type="scientific">Funiculus sociatus GB2-A5</name>
    <dbReference type="NCBI Taxonomy" id="2933946"/>
    <lineage>
        <taxon>Bacteria</taxon>
        <taxon>Bacillati</taxon>
        <taxon>Cyanobacteriota</taxon>
        <taxon>Cyanophyceae</taxon>
        <taxon>Coleofasciculales</taxon>
        <taxon>Coleofasciculaceae</taxon>
        <taxon>Funiculus</taxon>
    </lineage>
</organism>
<keyword evidence="2" id="KW-0479">Metal-binding</keyword>
<name>A0ABV0JIB4_9CYAN</name>
<dbReference type="EMBL" id="JAMPKK010000001">
    <property type="protein sequence ID" value="MEP0863030.1"/>
    <property type="molecule type" value="Genomic_DNA"/>
</dbReference>
<evidence type="ECO:0000256" key="3">
    <source>
        <dbReference type="ARBA" id="ARBA00022763"/>
    </source>
</evidence>
<accession>A0ABV0JIB4</accession>
<evidence type="ECO:0000256" key="1">
    <source>
        <dbReference type="ARBA" id="ARBA00022485"/>
    </source>
</evidence>
<keyword evidence="1" id="KW-0004">4Fe-4S</keyword>
<proteinExistence type="predicted"/>
<evidence type="ECO:0000256" key="5">
    <source>
        <dbReference type="ARBA" id="ARBA00023004"/>
    </source>
</evidence>
<dbReference type="InterPro" id="IPR023170">
    <property type="entry name" value="HhH_base_excis_C"/>
</dbReference>
<evidence type="ECO:0000256" key="4">
    <source>
        <dbReference type="ARBA" id="ARBA00022801"/>
    </source>
</evidence>